<dbReference type="InterPro" id="IPR008906">
    <property type="entry name" value="HATC_C_dom"/>
</dbReference>
<evidence type="ECO:0000256" key="4">
    <source>
        <dbReference type="ARBA" id="ARBA00022833"/>
    </source>
</evidence>
<proteinExistence type="predicted"/>
<protein>
    <recommendedName>
        <fullName evidence="7">HAT C-terminal dimerisation domain-containing protein</fullName>
    </recommendedName>
</protein>
<gene>
    <name evidence="8" type="ORF">PSTG_12805</name>
</gene>
<dbReference type="PANTHER" id="PTHR46481">
    <property type="entry name" value="ZINC FINGER BED DOMAIN-CONTAINING PROTEIN 4"/>
    <property type="match status" value="1"/>
</dbReference>
<evidence type="ECO:0000259" key="7">
    <source>
        <dbReference type="Pfam" id="PF05699"/>
    </source>
</evidence>
<dbReference type="GO" id="GO:0005634">
    <property type="term" value="C:nucleus"/>
    <property type="evidence" value="ECO:0007669"/>
    <property type="project" value="UniProtKB-SubCell"/>
</dbReference>
<evidence type="ECO:0000256" key="2">
    <source>
        <dbReference type="ARBA" id="ARBA00022723"/>
    </source>
</evidence>
<dbReference type="InterPro" id="IPR012337">
    <property type="entry name" value="RNaseH-like_sf"/>
</dbReference>
<dbReference type="PANTHER" id="PTHR46481:SF10">
    <property type="entry name" value="ZINC FINGER BED DOMAIN-CONTAINING PROTEIN 39"/>
    <property type="match status" value="1"/>
</dbReference>
<organism evidence="8 9">
    <name type="scientific">Puccinia striiformis f. sp. tritici PST-78</name>
    <dbReference type="NCBI Taxonomy" id="1165861"/>
    <lineage>
        <taxon>Eukaryota</taxon>
        <taxon>Fungi</taxon>
        <taxon>Dikarya</taxon>
        <taxon>Basidiomycota</taxon>
        <taxon>Pucciniomycotina</taxon>
        <taxon>Pucciniomycetes</taxon>
        <taxon>Pucciniales</taxon>
        <taxon>Pucciniaceae</taxon>
        <taxon>Puccinia</taxon>
    </lineage>
</organism>
<evidence type="ECO:0000313" key="9">
    <source>
        <dbReference type="Proteomes" id="UP000054564"/>
    </source>
</evidence>
<name>A0A0L0V3P2_9BASI</name>
<comment type="subcellular location">
    <subcellularLocation>
        <location evidence="1">Nucleus</location>
    </subcellularLocation>
</comment>
<keyword evidence="9" id="KW-1185">Reference proteome</keyword>
<evidence type="ECO:0000256" key="1">
    <source>
        <dbReference type="ARBA" id="ARBA00004123"/>
    </source>
</evidence>
<keyword evidence="3" id="KW-0863">Zinc-finger</keyword>
<dbReference type="Proteomes" id="UP000054564">
    <property type="component" value="Unassembled WGS sequence"/>
</dbReference>
<evidence type="ECO:0000256" key="3">
    <source>
        <dbReference type="ARBA" id="ARBA00022771"/>
    </source>
</evidence>
<dbReference type="EMBL" id="AJIL01000129">
    <property type="protein sequence ID" value="KNE93801.1"/>
    <property type="molecule type" value="Genomic_DNA"/>
</dbReference>
<dbReference type="Pfam" id="PF05699">
    <property type="entry name" value="Dimer_Tnp_hAT"/>
    <property type="match status" value="1"/>
</dbReference>
<dbReference type="AlphaFoldDB" id="A0A0L0V3P2"/>
<sequence>MWLYTRTWAATKAHRLYLNLQARVVTTLQNLTSKYTLIHNYIASNHKGQLLAIPFANILSKFKLEDEITQTTDSGSNNFTKATEVNQLIQKKKRESVSTSRKTTSGLHALHLASDELIDSCKNTLGFVPGLALIDEESNGVEPDETYVTEDAELGDNPLEAVESDDEEHNTEQFLDDQTCSIDRILKKVDFIIQRITSSSAKQFEYTTWSETLKISGPSLIAGYGIRWNVEFQSRKCGYEGHMVIAKLIELEKGQQKIEGGQNYYSNLDITTSKWEVVNQLNEILSEFYFLTKKMEGDYSSGSVILSEYHQMKDFMNTKLGTAGDLDLKAMLRKMLTKTNSYLNEALECDAILIAMALNLCFQLSIFQAWFPSYYTYIKDLLQNLFKNKKAEIDATKETAPAPEKKKKDRSKQALDQDFDVFADAVEAPMADKLTLSSDQVSNSLDWWKDHCQEFPILALLARDYLACCVTSASAERCLSAAADTCSQDRGSLAARTIERSVSCSSHQWLTQGIKPDGDFETAQERISHAEHQKTKEKANKAMIEMAKE</sequence>
<dbReference type="InterPro" id="IPR052035">
    <property type="entry name" value="ZnF_BED_domain_contain"/>
</dbReference>
<evidence type="ECO:0000313" key="8">
    <source>
        <dbReference type="EMBL" id="KNE93801.1"/>
    </source>
</evidence>
<comment type="caution">
    <text evidence="8">The sequence shown here is derived from an EMBL/GenBank/DDBJ whole genome shotgun (WGS) entry which is preliminary data.</text>
</comment>
<dbReference type="GO" id="GO:0008270">
    <property type="term" value="F:zinc ion binding"/>
    <property type="evidence" value="ECO:0007669"/>
    <property type="project" value="UniProtKB-KW"/>
</dbReference>
<dbReference type="GO" id="GO:0046983">
    <property type="term" value="F:protein dimerization activity"/>
    <property type="evidence" value="ECO:0007669"/>
    <property type="project" value="InterPro"/>
</dbReference>
<keyword evidence="2" id="KW-0479">Metal-binding</keyword>
<reference evidence="9" key="1">
    <citation type="submission" date="2014-03" db="EMBL/GenBank/DDBJ databases">
        <title>The Genome Sequence of Puccinia striiformis f. sp. tritici PST-78.</title>
        <authorList>
            <consortium name="The Broad Institute Genome Sequencing Platform"/>
            <person name="Cuomo C."/>
            <person name="Hulbert S."/>
            <person name="Chen X."/>
            <person name="Walker B."/>
            <person name="Young S.K."/>
            <person name="Zeng Q."/>
            <person name="Gargeya S."/>
            <person name="Fitzgerald M."/>
            <person name="Haas B."/>
            <person name="Abouelleil A."/>
            <person name="Alvarado L."/>
            <person name="Arachchi H.M."/>
            <person name="Berlin A.M."/>
            <person name="Chapman S.B."/>
            <person name="Goldberg J."/>
            <person name="Griggs A."/>
            <person name="Gujja S."/>
            <person name="Hansen M."/>
            <person name="Howarth C."/>
            <person name="Imamovic A."/>
            <person name="Larimer J."/>
            <person name="McCowan C."/>
            <person name="Montmayeur A."/>
            <person name="Murphy C."/>
            <person name="Neiman D."/>
            <person name="Pearson M."/>
            <person name="Priest M."/>
            <person name="Roberts A."/>
            <person name="Saif S."/>
            <person name="Shea T."/>
            <person name="Sisk P."/>
            <person name="Sykes S."/>
            <person name="Wortman J."/>
            <person name="Nusbaum C."/>
            <person name="Birren B."/>
        </authorList>
    </citation>
    <scope>NUCLEOTIDE SEQUENCE [LARGE SCALE GENOMIC DNA]</scope>
    <source>
        <strain evidence="9">race PST-78</strain>
    </source>
</reference>
<keyword evidence="5" id="KW-0539">Nucleus</keyword>
<accession>A0A0L0V3P2</accession>
<dbReference type="SUPFAM" id="SSF53098">
    <property type="entry name" value="Ribonuclease H-like"/>
    <property type="match status" value="1"/>
</dbReference>
<keyword evidence="4" id="KW-0862">Zinc</keyword>
<evidence type="ECO:0000256" key="5">
    <source>
        <dbReference type="ARBA" id="ARBA00023242"/>
    </source>
</evidence>
<feature type="region of interest" description="Disordered" evidence="6">
    <location>
        <begin position="527"/>
        <end position="549"/>
    </location>
</feature>
<evidence type="ECO:0000256" key="6">
    <source>
        <dbReference type="SAM" id="MobiDB-lite"/>
    </source>
</evidence>
<feature type="domain" description="HAT C-terminal dimerisation" evidence="7">
    <location>
        <begin position="441"/>
        <end position="500"/>
    </location>
</feature>